<evidence type="ECO:0000313" key="3">
    <source>
        <dbReference type="Proteomes" id="UP000194127"/>
    </source>
</evidence>
<sequence>MALLAIESPAPSPQARFCLAAAPTRQGSSALVVTSAQWYPASPLAALAIVRVQASDLRTLDDTPDPAALHTLWSAWVLAAGAALECACMDGMGGVSEHRTQRTGRGGRSGRPRSLFALCAAVSPALVCKPVTLPDRLQPLCRLQVARNRRLTLASVPFLQPPAHPLDSNTRVVPSSSPFPSPATPARSPRYSALVAARPRCQLPTLPAGTSLT</sequence>
<evidence type="ECO:0000256" key="1">
    <source>
        <dbReference type="SAM" id="MobiDB-lite"/>
    </source>
</evidence>
<organism evidence="2 3">
    <name type="scientific">Postia placenta MAD-698-R-SB12</name>
    <dbReference type="NCBI Taxonomy" id="670580"/>
    <lineage>
        <taxon>Eukaryota</taxon>
        <taxon>Fungi</taxon>
        <taxon>Dikarya</taxon>
        <taxon>Basidiomycota</taxon>
        <taxon>Agaricomycotina</taxon>
        <taxon>Agaricomycetes</taxon>
        <taxon>Polyporales</taxon>
        <taxon>Adustoporiaceae</taxon>
        <taxon>Rhodonia</taxon>
    </lineage>
</organism>
<evidence type="ECO:0000313" key="2">
    <source>
        <dbReference type="EMBL" id="OSX56048.1"/>
    </source>
</evidence>
<feature type="region of interest" description="Disordered" evidence="1">
    <location>
        <begin position="164"/>
        <end position="186"/>
    </location>
</feature>
<proteinExistence type="predicted"/>
<dbReference type="EMBL" id="KZ110645">
    <property type="protein sequence ID" value="OSX56048.1"/>
    <property type="molecule type" value="Genomic_DNA"/>
</dbReference>
<keyword evidence="3" id="KW-1185">Reference proteome</keyword>
<protein>
    <submittedName>
        <fullName evidence="2">Uncharacterized protein</fullName>
    </submittedName>
</protein>
<dbReference type="RefSeq" id="XP_024332842.1">
    <property type="nucleotide sequence ID" value="XM_024481597.1"/>
</dbReference>
<name>A0A1X6MI77_9APHY</name>
<dbReference type="AlphaFoldDB" id="A0A1X6MI77"/>
<gene>
    <name evidence="2" type="ORF">POSPLADRAFT_1063047</name>
</gene>
<accession>A0A1X6MI77</accession>
<dbReference type="Proteomes" id="UP000194127">
    <property type="component" value="Unassembled WGS sequence"/>
</dbReference>
<dbReference type="GeneID" id="36326547"/>
<reference evidence="2 3" key="1">
    <citation type="submission" date="2017-04" db="EMBL/GenBank/DDBJ databases">
        <title>Genome Sequence of the Model Brown-Rot Fungus Postia placenta SB12.</title>
        <authorList>
            <consortium name="DOE Joint Genome Institute"/>
            <person name="Gaskell J."/>
            <person name="Kersten P."/>
            <person name="Larrondo L.F."/>
            <person name="Canessa P."/>
            <person name="Martinez D."/>
            <person name="Hibbett D."/>
            <person name="Schmoll M."/>
            <person name="Kubicek C.P."/>
            <person name="Martinez A.T."/>
            <person name="Yadav J."/>
            <person name="Master E."/>
            <person name="Magnuson J.K."/>
            <person name="James T."/>
            <person name="Yaver D."/>
            <person name="Berka R."/>
            <person name="Labutti K."/>
            <person name="Lipzen A."/>
            <person name="Aerts A."/>
            <person name="Barry K."/>
            <person name="Henrissat B."/>
            <person name="Blanchette R."/>
            <person name="Grigoriev I."/>
            <person name="Cullen D."/>
        </authorList>
    </citation>
    <scope>NUCLEOTIDE SEQUENCE [LARGE SCALE GENOMIC DNA]</scope>
    <source>
        <strain evidence="2 3">MAD-698-R-SB12</strain>
    </source>
</reference>